<proteinExistence type="predicted"/>
<accession>A0A7S2B5A6</accession>
<name>A0A7S2B5A6_9STRA</name>
<evidence type="ECO:0000313" key="2">
    <source>
        <dbReference type="EMBL" id="CAD9386651.1"/>
    </source>
</evidence>
<keyword evidence="1" id="KW-0812">Transmembrane</keyword>
<organism evidence="2">
    <name type="scientific">Octactis speculum</name>
    <dbReference type="NCBI Taxonomy" id="3111310"/>
    <lineage>
        <taxon>Eukaryota</taxon>
        <taxon>Sar</taxon>
        <taxon>Stramenopiles</taxon>
        <taxon>Ochrophyta</taxon>
        <taxon>Dictyochophyceae</taxon>
        <taxon>Dictyochales</taxon>
        <taxon>Dictyochaceae</taxon>
        <taxon>Octactis</taxon>
    </lineage>
</organism>
<keyword evidence="1" id="KW-1133">Transmembrane helix</keyword>
<feature type="transmembrane region" description="Helical" evidence="1">
    <location>
        <begin position="35"/>
        <end position="57"/>
    </location>
</feature>
<reference evidence="2" key="1">
    <citation type="submission" date="2021-01" db="EMBL/GenBank/DDBJ databases">
        <authorList>
            <person name="Corre E."/>
            <person name="Pelletier E."/>
            <person name="Niang G."/>
            <person name="Scheremetjew M."/>
            <person name="Finn R."/>
            <person name="Kale V."/>
            <person name="Holt S."/>
            <person name="Cochrane G."/>
            <person name="Meng A."/>
            <person name="Brown T."/>
            <person name="Cohen L."/>
        </authorList>
    </citation>
    <scope>NUCLEOTIDE SEQUENCE</scope>
    <source>
        <strain evidence="2">CCMP1381</strain>
    </source>
</reference>
<dbReference type="AlphaFoldDB" id="A0A7S2B5A6"/>
<gene>
    <name evidence="2" type="ORF">DSPE1174_LOCUS5601</name>
</gene>
<dbReference type="EMBL" id="HBGS01010654">
    <property type="protein sequence ID" value="CAD9386651.1"/>
    <property type="molecule type" value="Transcribed_RNA"/>
</dbReference>
<evidence type="ECO:0000256" key="1">
    <source>
        <dbReference type="SAM" id="Phobius"/>
    </source>
</evidence>
<keyword evidence="1" id="KW-0472">Membrane</keyword>
<sequence length="119" mass="12276">MNTKNSTAVASEVAATLLNMVVVTAAGGAGTMTETGMITVIAVTAMMTAIAMMTVTVMTETETTGGLVHATVAARARRVTGATRIARSLILHISTVSTFRGYIAQPFGVTTCLASRRLP</sequence>
<protein>
    <submittedName>
        <fullName evidence="2">Uncharacterized protein</fullName>
    </submittedName>
</protein>